<evidence type="ECO:0000256" key="2">
    <source>
        <dbReference type="ARBA" id="ARBA00008203"/>
    </source>
</evidence>
<comment type="similarity">
    <text evidence="2">Belongs to the BIG1 family.</text>
</comment>
<accession>A0A370U0T7</accession>
<dbReference type="GeneID" id="43594191"/>
<keyword evidence="8 10" id="KW-0472">Membrane</keyword>
<organism evidence="12 13">
    <name type="scientific">Venustampulla echinocandica</name>
    <dbReference type="NCBI Taxonomy" id="2656787"/>
    <lineage>
        <taxon>Eukaryota</taxon>
        <taxon>Fungi</taxon>
        <taxon>Dikarya</taxon>
        <taxon>Ascomycota</taxon>
        <taxon>Pezizomycotina</taxon>
        <taxon>Leotiomycetes</taxon>
        <taxon>Helotiales</taxon>
        <taxon>Pleuroascaceae</taxon>
        <taxon>Venustampulla</taxon>
    </lineage>
</organism>
<dbReference type="AlphaFoldDB" id="A0A370U0T7"/>
<evidence type="ECO:0000256" key="1">
    <source>
        <dbReference type="ARBA" id="ARBA00004115"/>
    </source>
</evidence>
<gene>
    <name evidence="12" type="ORF">BP5553_01342</name>
</gene>
<dbReference type="GO" id="GO:0006078">
    <property type="term" value="P:(1-&gt;6)-beta-D-glucan biosynthetic process"/>
    <property type="evidence" value="ECO:0007669"/>
    <property type="project" value="TreeGrafter"/>
</dbReference>
<keyword evidence="9" id="KW-0961">Cell wall biogenesis/degradation</keyword>
<evidence type="ECO:0000256" key="7">
    <source>
        <dbReference type="ARBA" id="ARBA00022989"/>
    </source>
</evidence>
<evidence type="ECO:0000313" key="13">
    <source>
        <dbReference type="Proteomes" id="UP000254866"/>
    </source>
</evidence>
<dbReference type="GO" id="GO:0009272">
    <property type="term" value="P:fungal-type cell wall biogenesis"/>
    <property type="evidence" value="ECO:0007669"/>
    <property type="project" value="TreeGrafter"/>
</dbReference>
<dbReference type="GO" id="GO:0071555">
    <property type="term" value="P:cell wall organization"/>
    <property type="evidence" value="ECO:0007669"/>
    <property type="project" value="UniProtKB-KW"/>
</dbReference>
<dbReference type="OrthoDB" id="9985059at2759"/>
<evidence type="ECO:0000259" key="11">
    <source>
        <dbReference type="Pfam" id="PF20520"/>
    </source>
</evidence>
<name>A0A370U0T7_9HELO</name>
<dbReference type="PANTHER" id="PTHR28285:SF1">
    <property type="entry name" value="PROTEIN BIG1"/>
    <property type="match status" value="1"/>
</dbReference>
<comment type="caution">
    <text evidence="12">The sequence shown here is derived from an EMBL/GenBank/DDBJ whole genome shotgun (WGS) entry which is preliminary data.</text>
</comment>
<evidence type="ECO:0000256" key="3">
    <source>
        <dbReference type="ARBA" id="ARBA00022089"/>
    </source>
</evidence>
<dbReference type="EMBL" id="NPIC01000001">
    <property type="protein sequence ID" value="RDL41363.1"/>
    <property type="molecule type" value="Genomic_DNA"/>
</dbReference>
<dbReference type="Pfam" id="PF20520">
    <property type="entry name" value="Ac45-VOA1_TM"/>
    <property type="match status" value="1"/>
</dbReference>
<reference evidence="12 13" key="1">
    <citation type="journal article" date="2018" name="IMA Fungus">
        <title>IMA Genome-F 9: Draft genome sequence of Annulohypoxylon stygium, Aspergillus mulundensis, Berkeleyomyces basicola (syn. Thielaviopsis basicola), Ceratocystis smalleyi, two Cercospora beticola strains, Coleophoma cylindrospora, Fusarium fracticaudum, Phialophora cf. hyalina, and Morchella septimelata.</title>
        <authorList>
            <person name="Wingfield B.D."/>
            <person name="Bills G.F."/>
            <person name="Dong Y."/>
            <person name="Huang W."/>
            <person name="Nel W.J."/>
            <person name="Swalarsk-Parry B.S."/>
            <person name="Vaghefi N."/>
            <person name="Wilken P.M."/>
            <person name="An Z."/>
            <person name="de Beer Z.W."/>
            <person name="De Vos L."/>
            <person name="Chen L."/>
            <person name="Duong T.A."/>
            <person name="Gao Y."/>
            <person name="Hammerbacher A."/>
            <person name="Kikkert J.R."/>
            <person name="Li Y."/>
            <person name="Li H."/>
            <person name="Li K."/>
            <person name="Li Q."/>
            <person name="Liu X."/>
            <person name="Ma X."/>
            <person name="Naidoo K."/>
            <person name="Pethybridge S.J."/>
            <person name="Sun J."/>
            <person name="Steenkamp E.T."/>
            <person name="van der Nest M.A."/>
            <person name="van Wyk S."/>
            <person name="Wingfield M.J."/>
            <person name="Xiong C."/>
            <person name="Yue Q."/>
            <person name="Zhang X."/>
        </authorList>
    </citation>
    <scope>NUCLEOTIDE SEQUENCE [LARGE SCALE GENOMIC DNA]</scope>
    <source>
        <strain evidence="12 13">BP 5553</strain>
    </source>
</reference>
<evidence type="ECO:0000256" key="8">
    <source>
        <dbReference type="ARBA" id="ARBA00023136"/>
    </source>
</evidence>
<evidence type="ECO:0000256" key="10">
    <source>
        <dbReference type="SAM" id="Phobius"/>
    </source>
</evidence>
<evidence type="ECO:0000313" key="12">
    <source>
        <dbReference type="EMBL" id="RDL41363.1"/>
    </source>
</evidence>
<keyword evidence="5" id="KW-0732">Signal</keyword>
<evidence type="ECO:0000256" key="9">
    <source>
        <dbReference type="ARBA" id="ARBA00023316"/>
    </source>
</evidence>
<dbReference type="PANTHER" id="PTHR28285">
    <property type="entry name" value="PROTEIN BIG1"/>
    <property type="match status" value="1"/>
</dbReference>
<protein>
    <recommendedName>
        <fullName evidence="3">Protein BIG1</fullName>
    </recommendedName>
</protein>
<evidence type="ECO:0000256" key="4">
    <source>
        <dbReference type="ARBA" id="ARBA00022692"/>
    </source>
</evidence>
<evidence type="ECO:0000256" key="6">
    <source>
        <dbReference type="ARBA" id="ARBA00022824"/>
    </source>
</evidence>
<dbReference type="InterPro" id="IPR037654">
    <property type="entry name" value="Big1"/>
</dbReference>
<keyword evidence="6" id="KW-0256">Endoplasmic reticulum</keyword>
<feature type="transmembrane region" description="Helical" evidence="10">
    <location>
        <begin position="251"/>
        <end position="272"/>
    </location>
</feature>
<dbReference type="InterPro" id="IPR046756">
    <property type="entry name" value="VAS1/VOA1_TM"/>
</dbReference>
<dbReference type="Proteomes" id="UP000254866">
    <property type="component" value="Unassembled WGS sequence"/>
</dbReference>
<comment type="subcellular location">
    <subcellularLocation>
        <location evidence="1">Endoplasmic reticulum membrane</location>
        <topology evidence="1">Single-pass type I membrane protein</topology>
    </subcellularLocation>
</comment>
<dbReference type="RefSeq" id="XP_031874019.1">
    <property type="nucleotide sequence ID" value="XM_032009965.1"/>
</dbReference>
<sequence>MRLSIAAAAACLASAHAFKDTSPFLLFASSQLPSALQNQQSQQLQSASNVLNTAKKILGKCDQDIYYFVHQLDVNAAQLSSNAPPHLTKALSDSDARGRYSVSEVIDFDREHFDQLVDYVETQCKATAVGQNPSGIHSALESREDNSPLYAKWNFGALPKLASERKTELANNDAELNTYLKDLPKDYKYTVIYTTSPPSTSVHDDLVYEPAFDEAVHMDLKRQLLGREGEGASPRDTRPLFEKYQFFTPGLFMGILVSLLLLSILGVGISAISSLQVSYKAFDKENGPAAQKKQQ</sequence>
<dbReference type="STRING" id="2656787.A0A370U0T7"/>
<keyword evidence="13" id="KW-1185">Reference proteome</keyword>
<keyword evidence="4 10" id="KW-0812">Transmembrane</keyword>
<proteinExistence type="inferred from homology"/>
<feature type="domain" description="V-type proton ATPase subunit S1/VOA1 transmembrane" evidence="11">
    <location>
        <begin position="245"/>
        <end position="284"/>
    </location>
</feature>
<keyword evidence="7 10" id="KW-1133">Transmembrane helix</keyword>
<evidence type="ECO:0000256" key="5">
    <source>
        <dbReference type="ARBA" id="ARBA00022729"/>
    </source>
</evidence>
<dbReference type="GO" id="GO:0005789">
    <property type="term" value="C:endoplasmic reticulum membrane"/>
    <property type="evidence" value="ECO:0007669"/>
    <property type="project" value="UniProtKB-SubCell"/>
</dbReference>